<dbReference type="InterPro" id="IPR000219">
    <property type="entry name" value="DH_dom"/>
</dbReference>
<sequence>SESVCRFALSTNSLRSARHLYLRLTHPVFLCVAYLHFSSSAAPIGGGVSKMAAAGHAHNEHTANPVAALPAGAAPRQLSRLDRVILEIVETEQTYVRDLKSIVEDYLGCIIDCGALPLKPEQVSSLFCNIEDIYEFNSDLLEDLERSPDAAAIAECFVEQFCLHGGMFSPCLLCPRSSVAVLRDCMKNGSLVRFFQERQATLNHSLPLETYLLKPVQRILKYHLLLQELSKHIDKSDPGYEVVEDAIVTMTAVAWYINDMKRKQEHAVRLQVGHTERDGLTRQIVRPGDWTEHLLVNL</sequence>
<protein>
    <recommendedName>
        <fullName evidence="1">DH domain-containing protein</fullName>
    </recommendedName>
</protein>
<accession>A0A3B3VLV7</accession>
<feature type="domain" description="DH" evidence="1">
    <location>
        <begin position="80"/>
        <end position="260"/>
    </location>
</feature>
<dbReference type="GO" id="GO:0030833">
    <property type="term" value="P:regulation of actin filament polymerization"/>
    <property type="evidence" value="ECO:0007669"/>
    <property type="project" value="TreeGrafter"/>
</dbReference>
<dbReference type="PANTHER" id="PTHR45924">
    <property type="entry name" value="FI17866P1"/>
    <property type="match status" value="1"/>
</dbReference>
<dbReference type="GO" id="GO:0031267">
    <property type="term" value="F:small GTPase binding"/>
    <property type="evidence" value="ECO:0007669"/>
    <property type="project" value="TreeGrafter"/>
</dbReference>
<dbReference type="Ensembl" id="ENSPLAT00000017279.1">
    <property type="protein sequence ID" value="ENSPLAP00000025819.1"/>
    <property type="gene ID" value="ENSPLAG00000013149.1"/>
</dbReference>
<proteinExistence type="predicted"/>
<evidence type="ECO:0000313" key="3">
    <source>
        <dbReference type="Proteomes" id="UP000261500"/>
    </source>
</evidence>
<dbReference type="GO" id="GO:0005085">
    <property type="term" value="F:guanyl-nucleotide exchange factor activity"/>
    <property type="evidence" value="ECO:0007669"/>
    <property type="project" value="InterPro"/>
</dbReference>
<dbReference type="InterPro" id="IPR035899">
    <property type="entry name" value="DBL_dom_sf"/>
</dbReference>
<dbReference type="SUPFAM" id="SSF48065">
    <property type="entry name" value="DBL homology domain (DH-domain)"/>
    <property type="match status" value="1"/>
</dbReference>
<reference evidence="2" key="2">
    <citation type="submission" date="2025-09" db="UniProtKB">
        <authorList>
            <consortium name="Ensembl"/>
        </authorList>
    </citation>
    <scope>IDENTIFICATION</scope>
</reference>
<dbReference type="SMART" id="SM00325">
    <property type="entry name" value="RhoGEF"/>
    <property type="match status" value="1"/>
</dbReference>
<dbReference type="STRING" id="48699.ENSPLAP00000025819"/>
<dbReference type="CDD" id="cd00160">
    <property type="entry name" value="RhoGEF"/>
    <property type="match status" value="1"/>
</dbReference>
<dbReference type="Gene3D" id="1.20.900.10">
    <property type="entry name" value="Dbl homology (DH) domain"/>
    <property type="match status" value="1"/>
</dbReference>
<dbReference type="Pfam" id="PF00621">
    <property type="entry name" value="RhoGEF"/>
    <property type="match status" value="1"/>
</dbReference>
<keyword evidence="3" id="KW-1185">Reference proteome</keyword>
<reference evidence="2" key="1">
    <citation type="submission" date="2025-08" db="UniProtKB">
        <authorList>
            <consortium name="Ensembl"/>
        </authorList>
    </citation>
    <scope>IDENTIFICATION</scope>
</reference>
<organism evidence="2 3">
    <name type="scientific">Poecilia latipinna</name>
    <name type="common">sailfin molly</name>
    <dbReference type="NCBI Taxonomy" id="48699"/>
    <lineage>
        <taxon>Eukaryota</taxon>
        <taxon>Metazoa</taxon>
        <taxon>Chordata</taxon>
        <taxon>Craniata</taxon>
        <taxon>Vertebrata</taxon>
        <taxon>Euteleostomi</taxon>
        <taxon>Actinopterygii</taxon>
        <taxon>Neopterygii</taxon>
        <taxon>Teleostei</taxon>
        <taxon>Neoteleostei</taxon>
        <taxon>Acanthomorphata</taxon>
        <taxon>Ovalentaria</taxon>
        <taxon>Atherinomorphae</taxon>
        <taxon>Cyprinodontiformes</taxon>
        <taxon>Poeciliidae</taxon>
        <taxon>Poeciliinae</taxon>
        <taxon>Poecilia</taxon>
    </lineage>
</organism>
<dbReference type="AlphaFoldDB" id="A0A3B3VLV7"/>
<evidence type="ECO:0000259" key="1">
    <source>
        <dbReference type="PROSITE" id="PS50010"/>
    </source>
</evidence>
<dbReference type="PROSITE" id="PS50010">
    <property type="entry name" value="DH_2"/>
    <property type="match status" value="1"/>
</dbReference>
<dbReference type="Proteomes" id="UP000261500">
    <property type="component" value="Unplaced"/>
</dbReference>
<name>A0A3B3VLV7_9TELE</name>
<evidence type="ECO:0000313" key="2">
    <source>
        <dbReference type="Ensembl" id="ENSPLAP00000025819.1"/>
    </source>
</evidence>
<dbReference type="GeneTree" id="ENSGT00940000165970"/>
<dbReference type="PANTHER" id="PTHR45924:SF3">
    <property type="entry name" value="PLECKSTRIN HOMOLOGY DOMAIN-CONTAINING FAMILY G MEMBER 2"/>
    <property type="match status" value="1"/>
</dbReference>